<name>V6THY4_GIAIN</name>
<evidence type="ECO:0000313" key="2">
    <source>
        <dbReference type="EMBL" id="ESU38371.1"/>
    </source>
</evidence>
<feature type="region of interest" description="Disordered" evidence="1">
    <location>
        <begin position="152"/>
        <end position="172"/>
    </location>
</feature>
<reference evidence="3" key="1">
    <citation type="submission" date="2012-02" db="EMBL/GenBank/DDBJ databases">
        <title>Genome sequencing of Giardia lamblia Genotypes A2 and B isolates (DH and GS) and comparative analysis with the genomes of Genotypes A1 and E (WB and Pig).</title>
        <authorList>
            <person name="Adam R."/>
            <person name="Dahlstrom E."/>
            <person name="Martens C."/>
            <person name="Bruno D."/>
            <person name="Barbian K."/>
            <person name="Porcella S.F."/>
            <person name="Nash T."/>
        </authorList>
    </citation>
    <scope>NUCLEOTIDE SEQUENCE</scope>
    <source>
        <strain evidence="3">DH</strain>
    </source>
</reference>
<proteinExistence type="predicted"/>
<evidence type="ECO:0000256" key="1">
    <source>
        <dbReference type="SAM" id="MobiDB-lite"/>
    </source>
</evidence>
<organism evidence="2 3">
    <name type="scientific">Giardia intestinalis</name>
    <name type="common">Giardia lamblia</name>
    <dbReference type="NCBI Taxonomy" id="5741"/>
    <lineage>
        <taxon>Eukaryota</taxon>
        <taxon>Metamonada</taxon>
        <taxon>Diplomonadida</taxon>
        <taxon>Hexamitidae</taxon>
        <taxon>Giardiinae</taxon>
        <taxon>Giardia</taxon>
    </lineage>
</organism>
<dbReference type="Proteomes" id="UP000018320">
    <property type="component" value="Unassembled WGS sequence"/>
</dbReference>
<protein>
    <submittedName>
        <fullName evidence="2">Uncharacterized protein</fullName>
    </submittedName>
</protein>
<feature type="compositionally biased region" description="Polar residues" evidence="1">
    <location>
        <begin position="154"/>
        <end position="172"/>
    </location>
</feature>
<dbReference type="VEuPathDB" id="GiardiaDB:DHA2_150640"/>
<accession>V6THY4</accession>
<dbReference type="AlphaFoldDB" id="V6THY4"/>
<sequence length="172" mass="17894">MPMEYSYALVSKKRSGPGLLSCSWIAVRSCRWPVTQHEIMSTLTLCSVFGSADVWAGPSAPHSTLGGDALVCRDGWSRATSLRGVIQTPGAIRTGSPLGCLSLQPAPVYSGVSGTASCCGRRPAGGPSRHHSSVRPGSVHFCQPDTPRIPTCLSRDSQGSHGGSVLTSVASD</sequence>
<comment type="caution">
    <text evidence="2">The sequence shown here is derived from an EMBL/GenBank/DDBJ whole genome shotgun (WGS) entry which is preliminary data.</text>
</comment>
<dbReference type="EMBL" id="AHGT01000014">
    <property type="protein sequence ID" value="ESU38371.1"/>
    <property type="molecule type" value="Genomic_DNA"/>
</dbReference>
<dbReference type="VEuPathDB" id="GiardiaDB:GL50803_0027657"/>
<evidence type="ECO:0000313" key="3">
    <source>
        <dbReference type="Proteomes" id="UP000018320"/>
    </source>
</evidence>
<gene>
    <name evidence="2" type="ORF">DHA2_150640</name>
</gene>
<reference evidence="2 3" key="2">
    <citation type="journal article" date="2013" name="Genome Biol. Evol.">
        <title>Genome sequencing of Giardia lamblia genotypes A2 and B isolates (DH and GS) and comparative analysis with the genomes of genotypes A1 and E (WB and Pig).</title>
        <authorList>
            <person name="Adam R.D."/>
            <person name="Dahlstrom E.W."/>
            <person name="Martens C.A."/>
            <person name="Bruno D.P."/>
            <person name="Barbian K.D."/>
            <person name="Ricklefs S.M."/>
            <person name="Hernandez M.M."/>
            <person name="Narla N.P."/>
            <person name="Patel R.B."/>
            <person name="Porcella S.F."/>
            <person name="Nash T.E."/>
        </authorList>
    </citation>
    <scope>NUCLEOTIDE SEQUENCE [LARGE SCALE GENOMIC DNA]</scope>
    <source>
        <strain evidence="2 3">DH</strain>
    </source>
</reference>